<feature type="signal peptide" evidence="8">
    <location>
        <begin position="1"/>
        <end position="27"/>
    </location>
</feature>
<sequence>MSNLKKKVGVSSMAVLMSLPFAAGVSAEQESSFTKNTITPEEADGDHYIPSTVENIQWGDLPNLESEAVKTIKSGETVTFDTVSHEGILEDQGRDPVEFFEEYGIEEDEILEEAKDIAASDIDHDFDDHGPHVVTGPVAIEGAEPGDVLKIEVLDLEPRVPYGVISNRHYKGALPGEFPENEGPQEGADEDNPELYNNISTFTPIEKVDGEWRGEIPGEDVTFPLDPFMGMMGVASATEEYVSSVPPSETGGNIDINELGEDSSLYLPIQVEGGMFYTGDPHFSQGDGEVALTALEGSLRGTFRLTVLKNGEDAIPGDSEDFTQPFGETDDFWIPVGLDEDLDEAMKEATRESIDFLDEEFGMDRAKALAYLSAATDYEVSQVVDQTKGIHSLIRKSDFEEKIALNAAAMAAADEQEEEESEEGGLLPNTASNMPLFALLGALTAFAGGVFLFKRKNRSVS</sequence>
<keyword evidence="7" id="KW-0472">Membrane</keyword>
<evidence type="ECO:0000256" key="7">
    <source>
        <dbReference type="SAM" id="Phobius"/>
    </source>
</evidence>
<dbReference type="RefSeq" id="WP_120193982.1">
    <property type="nucleotide sequence ID" value="NZ_RAPK01000010.1"/>
</dbReference>
<dbReference type="OrthoDB" id="9811740at2"/>
<keyword evidence="11" id="KW-1185">Reference proteome</keyword>
<dbReference type="Pfam" id="PF00746">
    <property type="entry name" value="Gram_pos_anchor"/>
    <property type="match status" value="1"/>
</dbReference>
<organism evidence="10 11">
    <name type="scientific">Sinobaca qinghaiensis</name>
    <dbReference type="NCBI Taxonomy" id="342944"/>
    <lineage>
        <taxon>Bacteria</taxon>
        <taxon>Bacillati</taxon>
        <taxon>Bacillota</taxon>
        <taxon>Bacilli</taxon>
        <taxon>Bacillales</taxon>
        <taxon>Sporolactobacillaceae</taxon>
        <taxon>Sinobaca</taxon>
    </lineage>
</organism>
<keyword evidence="7" id="KW-0812">Transmembrane</keyword>
<feature type="chain" id="PRO_5019489211" evidence="8">
    <location>
        <begin position="28"/>
        <end position="461"/>
    </location>
</feature>
<feature type="transmembrane region" description="Helical" evidence="7">
    <location>
        <begin position="434"/>
        <end position="453"/>
    </location>
</feature>
<dbReference type="Gene3D" id="2.60.120.580">
    <property type="entry name" value="Acetamidase/Formamidase-like domains"/>
    <property type="match status" value="2"/>
</dbReference>
<dbReference type="AlphaFoldDB" id="A0A419V040"/>
<evidence type="ECO:0000256" key="6">
    <source>
        <dbReference type="SAM" id="MobiDB-lite"/>
    </source>
</evidence>
<dbReference type="InterPro" id="IPR019931">
    <property type="entry name" value="LPXTG_anchor"/>
</dbReference>
<dbReference type="GO" id="GO:0016811">
    <property type="term" value="F:hydrolase activity, acting on carbon-nitrogen (but not peptide) bonds, in linear amides"/>
    <property type="evidence" value="ECO:0007669"/>
    <property type="project" value="InterPro"/>
</dbReference>
<protein>
    <submittedName>
        <fullName evidence="10">LPXTG-motif cell wall-anchored protein</fullName>
    </submittedName>
</protein>
<reference evidence="10 11" key="1">
    <citation type="submission" date="2018-09" db="EMBL/GenBank/DDBJ databases">
        <title>Genomic Encyclopedia of Archaeal and Bacterial Type Strains, Phase II (KMG-II): from individual species to whole genera.</title>
        <authorList>
            <person name="Goeker M."/>
        </authorList>
    </citation>
    <scope>NUCLEOTIDE SEQUENCE [LARGE SCALE GENOMIC DNA]</scope>
    <source>
        <strain evidence="10 11">DSM 17008</strain>
    </source>
</reference>
<dbReference type="EMBL" id="RAPK01000010">
    <property type="protein sequence ID" value="RKD71279.1"/>
    <property type="molecule type" value="Genomic_DNA"/>
</dbReference>
<evidence type="ECO:0000259" key="9">
    <source>
        <dbReference type="PROSITE" id="PS50847"/>
    </source>
</evidence>
<proteinExistence type="predicted"/>
<keyword evidence="4 8" id="KW-0732">Signal</keyword>
<dbReference type="PANTHER" id="PTHR31891:SF1">
    <property type="entry name" value="FORMAMIDASE C869.04-RELATED"/>
    <property type="match status" value="1"/>
</dbReference>
<evidence type="ECO:0000256" key="4">
    <source>
        <dbReference type="ARBA" id="ARBA00022729"/>
    </source>
</evidence>
<dbReference type="NCBIfam" id="TIGR01167">
    <property type="entry name" value="LPXTG_anchor"/>
    <property type="match status" value="1"/>
</dbReference>
<accession>A0A419V040</accession>
<gene>
    <name evidence="10" type="ORF">ATL39_2675</name>
</gene>
<keyword evidence="5" id="KW-0572">Peptidoglycan-anchor</keyword>
<evidence type="ECO:0000256" key="3">
    <source>
        <dbReference type="ARBA" id="ARBA00022525"/>
    </source>
</evidence>
<evidence type="ECO:0000256" key="5">
    <source>
        <dbReference type="ARBA" id="ARBA00023088"/>
    </source>
</evidence>
<dbReference type="InterPro" id="IPR004304">
    <property type="entry name" value="FmdA_AmdA"/>
</dbReference>
<keyword evidence="2" id="KW-0134">Cell wall</keyword>
<dbReference type="PANTHER" id="PTHR31891">
    <property type="entry name" value="FORMAMIDASE C869.04-RELATED"/>
    <property type="match status" value="1"/>
</dbReference>
<feature type="region of interest" description="Disordered" evidence="6">
    <location>
        <begin position="173"/>
        <end position="194"/>
    </location>
</feature>
<evidence type="ECO:0000256" key="2">
    <source>
        <dbReference type="ARBA" id="ARBA00022512"/>
    </source>
</evidence>
<dbReference type="SUPFAM" id="SSF141130">
    <property type="entry name" value="Acetamidase/Formamidase-like"/>
    <property type="match status" value="1"/>
</dbReference>
<dbReference type="Pfam" id="PF03069">
    <property type="entry name" value="FmdA_AmdA"/>
    <property type="match status" value="2"/>
</dbReference>
<evidence type="ECO:0000313" key="10">
    <source>
        <dbReference type="EMBL" id="RKD71279.1"/>
    </source>
</evidence>
<dbReference type="PROSITE" id="PS50847">
    <property type="entry name" value="GRAM_POS_ANCHORING"/>
    <property type="match status" value="1"/>
</dbReference>
<keyword evidence="3" id="KW-0964">Secreted</keyword>
<dbReference type="Proteomes" id="UP000285120">
    <property type="component" value="Unassembled WGS sequence"/>
</dbReference>
<feature type="domain" description="Gram-positive cocci surface proteins LPxTG" evidence="9">
    <location>
        <begin position="427"/>
        <end position="461"/>
    </location>
</feature>
<comment type="subcellular location">
    <subcellularLocation>
        <location evidence="1">Secreted</location>
        <location evidence="1">Cell wall</location>
        <topology evidence="1">Peptidoglycan-anchor</topology>
    </subcellularLocation>
</comment>
<keyword evidence="7" id="KW-1133">Transmembrane helix</keyword>
<evidence type="ECO:0000256" key="8">
    <source>
        <dbReference type="SAM" id="SignalP"/>
    </source>
</evidence>
<evidence type="ECO:0000256" key="1">
    <source>
        <dbReference type="ARBA" id="ARBA00004168"/>
    </source>
</evidence>
<comment type="caution">
    <text evidence="10">The sequence shown here is derived from an EMBL/GenBank/DDBJ whole genome shotgun (WGS) entry which is preliminary data.</text>
</comment>
<name>A0A419V040_9BACL</name>
<dbReference type="Gene3D" id="3.10.28.20">
    <property type="entry name" value="Acetamidase/Formamidase-like domains"/>
    <property type="match status" value="1"/>
</dbReference>
<evidence type="ECO:0000313" key="11">
    <source>
        <dbReference type="Proteomes" id="UP000285120"/>
    </source>
</evidence>